<evidence type="ECO:0000259" key="1">
    <source>
        <dbReference type="Pfam" id="PF03109"/>
    </source>
</evidence>
<keyword evidence="2" id="KW-0418">Kinase</keyword>
<dbReference type="EMBL" id="BAAFST010000001">
    <property type="protein sequence ID" value="GAB1285786.1"/>
    <property type="molecule type" value="Genomic_DNA"/>
</dbReference>
<dbReference type="PANTHER" id="PTHR43851">
    <property type="match status" value="1"/>
</dbReference>
<feature type="domain" description="ABC1 atypical kinase-like" evidence="1">
    <location>
        <begin position="3"/>
        <end position="37"/>
    </location>
</feature>
<dbReference type="InterPro" id="IPR051409">
    <property type="entry name" value="Atypical_kinase_ADCK"/>
</dbReference>
<reference evidence="2 3" key="1">
    <citation type="submission" date="2024-08" db="EMBL/GenBank/DDBJ databases">
        <title>The draft genome of Apodemus speciosus.</title>
        <authorList>
            <person name="Nabeshima K."/>
            <person name="Suzuki S."/>
            <person name="Onuma M."/>
        </authorList>
    </citation>
    <scope>NUCLEOTIDE SEQUENCE [LARGE SCALE GENOMIC DNA]</scope>
    <source>
        <strain evidence="2">IB14-021</strain>
    </source>
</reference>
<protein>
    <submittedName>
        <fullName evidence="2">Atypical kinase COQ8A, mitochondrial</fullName>
    </submittedName>
</protein>
<name>A0ABQ0EFQ8_APOSI</name>
<dbReference type="GO" id="GO:0016301">
    <property type="term" value="F:kinase activity"/>
    <property type="evidence" value="ECO:0007669"/>
    <property type="project" value="UniProtKB-KW"/>
</dbReference>
<proteinExistence type="predicted"/>
<evidence type="ECO:0000313" key="3">
    <source>
        <dbReference type="Proteomes" id="UP001623349"/>
    </source>
</evidence>
<dbReference type="PANTHER" id="PTHR43851:SF1">
    <property type="entry name" value="ATYPICAL KINASE COQ8A, MITOCHONDRIAL"/>
    <property type="match status" value="1"/>
</dbReference>
<dbReference type="Proteomes" id="UP001623349">
    <property type="component" value="Unassembled WGS sequence"/>
</dbReference>
<dbReference type="InterPro" id="IPR004147">
    <property type="entry name" value="ABC1_dom"/>
</dbReference>
<sequence>MTKTLNNDLGPHWRDKLEYFEERPLAAASIGQVHLAVHEGWP</sequence>
<comment type="caution">
    <text evidence="2">The sequence shown here is derived from an EMBL/GenBank/DDBJ whole genome shotgun (WGS) entry which is preliminary data.</text>
</comment>
<accession>A0ABQ0EFQ8</accession>
<keyword evidence="3" id="KW-1185">Reference proteome</keyword>
<gene>
    <name evidence="2" type="ORF">APTSU1_000101600</name>
</gene>
<dbReference type="Pfam" id="PF03109">
    <property type="entry name" value="ABC1"/>
    <property type="match status" value="1"/>
</dbReference>
<organism evidence="2 3">
    <name type="scientific">Apodemus speciosus</name>
    <name type="common">Large Japanese field mouse</name>
    <dbReference type="NCBI Taxonomy" id="105296"/>
    <lineage>
        <taxon>Eukaryota</taxon>
        <taxon>Metazoa</taxon>
        <taxon>Chordata</taxon>
        <taxon>Craniata</taxon>
        <taxon>Vertebrata</taxon>
        <taxon>Euteleostomi</taxon>
        <taxon>Mammalia</taxon>
        <taxon>Eutheria</taxon>
        <taxon>Euarchontoglires</taxon>
        <taxon>Glires</taxon>
        <taxon>Rodentia</taxon>
        <taxon>Myomorpha</taxon>
        <taxon>Muroidea</taxon>
        <taxon>Muridae</taxon>
        <taxon>Murinae</taxon>
        <taxon>Apodemus</taxon>
    </lineage>
</organism>
<keyword evidence="2" id="KW-0808">Transferase</keyword>
<evidence type="ECO:0000313" key="2">
    <source>
        <dbReference type="EMBL" id="GAB1285786.1"/>
    </source>
</evidence>